<dbReference type="PANTHER" id="PTHR20948">
    <property type="entry name" value="TRANSMEMBRANE PROTEIN 164"/>
    <property type="match status" value="1"/>
</dbReference>
<feature type="transmembrane region" description="Helical" evidence="1">
    <location>
        <begin position="112"/>
        <end position="132"/>
    </location>
</feature>
<feature type="transmembrane region" description="Helical" evidence="1">
    <location>
        <begin position="200"/>
        <end position="221"/>
    </location>
</feature>
<evidence type="ECO:0000313" key="2">
    <source>
        <dbReference type="EMBL" id="CAG9534706.1"/>
    </source>
</evidence>
<sequence>LLDFSTSEKVQSSTKKGNTVFSNNKKLVRYSVIAFYCFIFGFEIIYKLARRVGIFILNPCHIATIVQILLLTLEVGNRKMCFLFRFHIYLLPGALMAIAFPSVNSRVLPGEVLVYFIQHIAILTVPFSIVYINGTFLLESFQSSAWPILSFSIILLYHFTILQLLGWMTEANLGCVLCPAVNDPFHGRFYRLATVMHQGILIPLIAKLFNIAIKYVINAIYSNDLRYYTKK</sequence>
<dbReference type="Pfam" id="PF14808">
    <property type="entry name" value="TMEM164"/>
    <property type="match status" value="1"/>
</dbReference>
<proteinExistence type="predicted"/>
<keyword evidence="3" id="KW-1185">Reference proteome</keyword>
<feature type="transmembrane region" description="Helical" evidence="1">
    <location>
        <begin position="52"/>
        <end position="70"/>
    </location>
</feature>
<keyword evidence="1" id="KW-1133">Transmembrane helix</keyword>
<dbReference type="Proteomes" id="UP000746747">
    <property type="component" value="Unassembled WGS sequence"/>
</dbReference>
<comment type="caution">
    <text evidence="2">The sequence shown here is derived from an EMBL/GenBank/DDBJ whole genome shotgun (WGS) entry which is preliminary data.</text>
</comment>
<organism evidence="2 3">
    <name type="scientific">Cercopithifilaria johnstoni</name>
    <dbReference type="NCBI Taxonomy" id="2874296"/>
    <lineage>
        <taxon>Eukaryota</taxon>
        <taxon>Metazoa</taxon>
        <taxon>Ecdysozoa</taxon>
        <taxon>Nematoda</taxon>
        <taxon>Chromadorea</taxon>
        <taxon>Rhabditida</taxon>
        <taxon>Spirurina</taxon>
        <taxon>Spiruromorpha</taxon>
        <taxon>Filarioidea</taxon>
        <taxon>Onchocercidae</taxon>
        <taxon>Cercopithifilaria</taxon>
    </lineage>
</organism>
<keyword evidence="1" id="KW-0812">Transmembrane</keyword>
<dbReference type="PANTHER" id="PTHR20948:SF2">
    <property type="entry name" value="TRANSMEMBRANE PROTEIN 164"/>
    <property type="match status" value="1"/>
</dbReference>
<evidence type="ECO:0008006" key="4">
    <source>
        <dbReference type="Google" id="ProtNLM"/>
    </source>
</evidence>
<dbReference type="AlphaFoldDB" id="A0A8J2M449"/>
<dbReference type="InterPro" id="IPR026508">
    <property type="entry name" value="TMEM164"/>
</dbReference>
<feature type="transmembrane region" description="Helical" evidence="1">
    <location>
        <begin position="82"/>
        <end position="100"/>
    </location>
</feature>
<feature type="non-terminal residue" evidence="2">
    <location>
        <position position="231"/>
    </location>
</feature>
<dbReference type="OrthoDB" id="17328at2759"/>
<keyword evidence="1" id="KW-0472">Membrane</keyword>
<name>A0A8J2M449_9BILA</name>
<reference evidence="2" key="1">
    <citation type="submission" date="2021-09" db="EMBL/GenBank/DDBJ databases">
        <authorList>
            <consortium name="Pathogen Informatics"/>
        </authorList>
    </citation>
    <scope>NUCLEOTIDE SEQUENCE</scope>
</reference>
<evidence type="ECO:0000256" key="1">
    <source>
        <dbReference type="SAM" id="Phobius"/>
    </source>
</evidence>
<evidence type="ECO:0000313" key="3">
    <source>
        <dbReference type="Proteomes" id="UP000746747"/>
    </source>
</evidence>
<accession>A0A8J2M449</accession>
<dbReference type="EMBL" id="CAKAEH010001325">
    <property type="protein sequence ID" value="CAG9534706.1"/>
    <property type="molecule type" value="Genomic_DNA"/>
</dbReference>
<gene>
    <name evidence="2" type="ORF">CJOHNSTONI_LOCUS4819</name>
</gene>
<protein>
    <recommendedName>
        <fullName evidence="4">Transmembrane protein 164</fullName>
    </recommendedName>
</protein>
<feature type="transmembrane region" description="Helical" evidence="1">
    <location>
        <begin position="144"/>
        <end position="165"/>
    </location>
</feature>
<feature type="transmembrane region" description="Helical" evidence="1">
    <location>
        <begin position="27"/>
        <end position="46"/>
    </location>
</feature>